<evidence type="ECO:0000313" key="8">
    <source>
        <dbReference type="EMBL" id="GKT31350.1"/>
    </source>
</evidence>
<accession>A0ABQ5KFL8</accession>
<comment type="subunit">
    <text evidence="3">Homodimer.</text>
</comment>
<reference evidence="8" key="1">
    <citation type="submission" date="2022-03" db="EMBL/GenBank/DDBJ databases">
        <title>Draft genome sequence of Aduncisulcus paluster, a free-living microaerophilic Fornicata.</title>
        <authorList>
            <person name="Yuyama I."/>
            <person name="Kume K."/>
            <person name="Tamura T."/>
            <person name="Inagaki Y."/>
            <person name="Hashimoto T."/>
        </authorList>
    </citation>
    <scope>NUCLEOTIDE SEQUENCE</scope>
    <source>
        <strain evidence="8">NY0171</strain>
    </source>
</reference>
<evidence type="ECO:0000256" key="1">
    <source>
        <dbReference type="ARBA" id="ARBA00001946"/>
    </source>
</evidence>
<gene>
    <name evidence="8" type="ORF">ADUPG1_001988</name>
</gene>
<evidence type="ECO:0000256" key="3">
    <source>
        <dbReference type="ARBA" id="ARBA00011738"/>
    </source>
</evidence>
<dbReference type="InterPro" id="IPR029061">
    <property type="entry name" value="THDP-binding"/>
</dbReference>
<keyword evidence="6" id="KW-0786">Thiamine pyrophosphate</keyword>
<evidence type="ECO:0000256" key="4">
    <source>
        <dbReference type="ARBA" id="ARBA00022679"/>
    </source>
</evidence>
<dbReference type="Pfam" id="PF02779">
    <property type="entry name" value="Transket_pyr"/>
    <property type="match status" value="1"/>
</dbReference>
<organism evidence="8 9">
    <name type="scientific">Aduncisulcus paluster</name>
    <dbReference type="NCBI Taxonomy" id="2918883"/>
    <lineage>
        <taxon>Eukaryota</taxon>
        <taxon>Metamonada</taxon>
        <taxon>Carpediemonas-like organisms</taxon>
        <taxon>Aduncisulcus</taxon>
    </lineage>
</organism>
<comment type="caution">
    <text evidence="8">The sequence shown here is derived from an EMBL/GenBank/DDBJ whole genome shotgun (WGS) entry which is preliminary data.</text>
</comment>
<evidence type="ECO:0000259" key="7">
    <source>
        <dbReference type="Pfam" id="PF02779"/>
    </source>
</evidence>
<comment type="cofactor">
    <cofactor evidence="1">
        <name>Mg(2+)</name>
        <dbReference type="ChEBI" id="CHEBI:18420"/>
    </cofactor>
</comment>
<feature type="non-terminal residue" evidence="8">
    <location>
        <position position="120"/>
    </location>
</feature>
<keyword evidence="5" id="KW-0460">Magnesium</keyword>
<keyword evidence="9" id="KW-1185">Reference proteome</keyword>
<keyword evidence="4" id="KW-0808">Transferase</keyword>
<name>A0ABQ5KFL8_9EUKA</name>
<dbReference type="PANTHER" id="PTHR43322:SF5">
    <property type="entry name" value="1-DEOXY-D-XYLULOSE-5-PHOSPHATE SYNTHASE, CHLOROPLASTIC"/>
    <property type="match status" value="1"/>
</dbReference>
<dbReference type="CDD" id="cd07033">
    <property type="entry name" value="TPP_PYR_DXS_TK_like"/>
    <property type="match status" value="1"/>
</dbReference>
<evidence type="ECO:0000256" key="5">
    <source>
        <dbReference type="ARBA" id="ARBA00022842"/>
    </source>
</evidence>
<dbReference type="Proteomes" id="UP001057375">
    <property type="component" value="Unassembled WGS sequence"/>
</dbReference>
<evidence type="ECO:0000256" key="2">
    <source>
        <dbReference type="ARBA" id="ARBA00001964"/>
    </source>
</evidence>
<protein>
    <submittedName>
        <fullName evidence="8">Deoxyxylulose-5-phosphate synthase like protein</fullName>
    </submittedName>
</protein>
<dbReference type="Gene3D" id="3.40.50.970">
    <property type="match status" value="1"/>
</dbReference>
<proteinExistence type="predicted"/>
<dbReference type="PANTHER" id="PTHR43322">
    <property type="entry name" value="1-D-DEOXYXYLULOSE 5-PHOSPHATE SYNTHASE-RELATED"/>
    <property type="match status" value="1"/>
</dbReference>
<dbReference type="SUPFAM" id="SSF52518">
    <property type="entry name" value="Thiamin diphosphate-binding fold (THDP-binding)"/>
    <property type="match status" value="1"/>
</dbReference>
<comment type="cofactor">
    <cofactor evidence="2">
        <name>thiamine diphosphate</name>
        <dbReference type="ChEBI" id="CHEBI:58937"/>
    </cofactor>
</comment>
<feature type="domain" description="Transketolase-like pyrimidine-binding" evidence="7">
    <location>
        <begin position="46"/>
        <end position="119"/>
    </location>
</feature>
<evidence type="ECO:0000256" key="6">
    <source>
        <dbReference type="ARBA" id="ARBA00023052"/>
    </source>
</evidence>
<evidence type="ECO:0000313" key="9">
    <source>
        <dbReference type="Proteomes" id="UP001057375"/>
    </source>
</evidence>
<dbReference type="InterPro" id="IPR005475">
    <property type="entry name" value="Transketolase-like_Pyr-bd"/>
</dbReference>
<sequence>MDGPVLVHVLTKKGKGYTPAEDNPTYFHGVGSFEPETGRAKKFKAGGKDDKLVAITAAMPEGTGTDKFREQFPDRFVDVGICEQHAVTFAAGLATLGFKPAVAIYSTFLQRSYDQVVHDV</sequence>
<dbReference type="EMBL" id="BQXS01002061">
    <property type="protein sequence ID" value="GKT31350.1"/>
    <property type="molecule type" value="Genomic_DNA"/>
</dbReference>
<dbReference type="InterPro" id="IPR005477">
    <property type="entry name" value="Dxylulose-5-P_synthase"/>
</dbReference>